<dbReference type="EMBL" id="CP058909">
    <property type="protein sequence ID" value="QLH81220.1"/>
    <property type="molecule type" value="Genomic_DNA"/>
</dbReference>
<dbReference type="Gene3D" id="3.40.50.2000">
    <property type="entry name" value="Glycogen Phosphorylase B"/>
    <property type="match status" value="2"/>
</dbReference>
<dbReference type="Proteomes" id="UP000509346">
    <property type="component" value="Chromosome"/>
</dbReference>
<dbReference type="OrthoDB" id="132546at2157"/>
<dbReference type="InterPro" id="IPR028098">
    <property type="entry name" value="Glyco_trans_4-like_N"/>
</dbReference>
<keyword evidence="1" id="KW-0328">Glycosyltransferase</keyword>
<dbReference type="SUPFAM" id="SSF53756">
    <property type="entry name" value="UDP-Glycosyltransferase/glycogen phosphorylase"/>
    <property type="match status" value="1"/>
</dbReference>
<evidence type="ECO:0000256" key="2">
    <source>
        <dbReference type="ARBA" id="ARBA00022679"/>
    </source>
</evidence>
<reference evidence="5 6" key="1">
    <citation type="submission" date="2020-07" db="EMBL/GenBank/DDBJ databases">
        <title>Halosimplex litoreum sp. nov. and Halosimplex rubrum sp. nov., isolated from different salt environments.</title>
        <authorList>
            <person name="Cui H."/>
        </authorList>
    </citation>
    <scope>NUCLEOTIDE SEQUENCE [LARGE SCALE GENOMIC DNA]</scope>
    <source>
        <strain evidence="5 6">R2</strain>
    </source>
</reference>
<keyword evidence="2 5" id="KW-0808">Transferase</keyword>
<sequence>MTRQLTITHLSTSMGLGGADKQILSLSKELRDRGHAVGIVSIVPGGPMADDARDAGIPTTSLGIERKVTAPFRVHRLREAIGGPDVLHSHMFHANLLGRVLRPVLPTGSLVSTIHNVYESSDAYHRPEAPTSRERLYRLTSRQSDLTTCVCRAAYDRYTDLGIVSPERTEVVYNGVDADEFFPPSDGDRTLRDRHGVDDEFVWLAVGRFFEQKDYPNLVEAVDRLDSNVAVWVVGHGERRERIRELVRRRGLGDRIEFLGVVDDVSEYMRAADGYVLPSRWEGFPIVLLEAQASGLPVVATAVGGVPELVSDGETGFLVPSDDPGALADRLDAVSTMNPEERAAMSAAGRERVTREFSIEAIADRWEAVYRSLVE</sequence>
<dbReference type="Pfam" id="PF13439">
    <property type="entry name" value="Glyco_transf_4"/>
    <property type="match status" value="1"/>
</dbReference>
<evidence type="ECO:0000256" key="1">
    <source>
        <dbReference type="ARBA" id="ARBA00022676"/>
    </source>
</evidence>
<evidence type="ECO:0000259" key="3">
    <source>
        <dbReference type="Pfam" id="PF00534"/>
    </source>
</evidence>
<dbReference type="Pfam" id="PF00534">
    <property type="entry name" value="Glycos_transf_1"/>
    <property type="match status" value="1"/>
</dbReference>
<dbReference type="RefSeq" id="WP_179921028.1">
    <property type="nucleotide sequence ID" value="NZ_CP058909.1"/>
</dbReference>
<accession>A0A7D5PDP6</accession>
<dbReference type="AlphaFoldDB" id="A0A7D5PDP6"/>
<dbReference type="InterPro" id="IPR001296">
    <property type="entry name" value="Glyco_trans_1"/>
</dbReference>
<dbReference type="PANTHER" id="PTHR12526:SF510">
    <property type="entry name" value="D-INOSITOL 3-PHOSPHATE GLYCOSYLTRANSFERASE"/>
    <property type="match status" value="1"/>
</dbReference>
<keyword evidence="6" id="KW-1185">Reference proteome</keyword>
<gene>
    <name evidence="5" type="ORF">HZS54_06000</name>
</gene>
<evidence type="ECO:0000313" key="5">
    <source>
        <dbReference type="EMBL" id="QLH81220.1"/>
    </source>
</evidence>
<feature type="domain" description="Glycosyltransferase subfamily 4-like N-terminal" evidence="4">
    <location>
        <begin position="17"/>
        <end position="179"/>
    </location>
</feature>
<evidence type="ECO:0000259" key="4">
    <source>
        <dbReference type="Pfam" id="PF13439"/>
    </source>
</evidence>
<evidence type="ECO:0000313" key="6">
    <source>
        <dbReference type="Proteomes" id="UP000509346"/>
    </source>
</evidence>
<dbReference type="GO" id="GO:0016757">
    <property type="term" value="F:glycosyltransferase activity"/>
    <property type="evidence" value="ECO:0007669"/>
    <property type="project" value="UniProtKB-KW"/>
</dbReference>
<organism evidence="5 6">
    <name type="scientific">Halosimplex pelagicum</name>
    <dbReference type="NCBI Taxonomy" id="869886"/>
    <lineage>
        <taxon>Archaea</taxon>
        <taxon>Methanobacteriati</taxon>
        <taxon>Methanobacteriota</taxon>
        <taxon>Stenosarchaea group</taxon>
        <taxon>Halobacteria</taxon>
        <taxon>Halobacteriales</taxon>
        <taxon>Haloarculaceae</taxon>
        <taxon>Halosimplex</taxon>
    </lineage>
</organism>
<dbReference type="KEGG" id="hpel:HZS54_06000"/>
<protein>
    <submittedName>
        <fullName evidence="5">Glycosyltransferase</fullName>
    </submittedName>
</protein>
<feature type="domain" description="Glycosyl transferase family 1" evidence="3">
    <location>
        <begin position="192"/>
        <end position="352"/>
    </location>
</feature>
<dbReference type="GeneID" id="56082123"/>
<dbReference type="PANTHER" id="PTHR12526">
    <property type="entry name" value="GLYCOSYLTRANSFERASE"/>
    <property type="match status" value="1"/>
</dbReference>
<name>A0A7D5PDP6_9EURY</name>
<proteinExistence type="predicted"/>